<dbReference type="EMBL" id="KP796148">
    <property type="protein sequence ID" value="AKT72742.1"/>
    <property type="molecule type" value="Genomic_DNA"/>
</dbReference>
<proteinExistence type="predicted"/>
<evidence type="ECO:0000313" key="2">
    <source>
        <dbReference type="Proteomes" id="UP000118435"/>
    </source>
</evidence>
<sequence>MFSTVAATATAHFQVPRANLAPSGHNTSSFSSAATALAYNLTVPAPARPRPADSYPFGLYHRPNLPLQPTPTAPSTEFRAPTYHESFTNTQRASPCPTPPLAAKPNEQNEVLGLFPTPSPPLVYGILGTLVLMKSSGNVTISKTTWNTAFSSPLRQIASTTLSKAAALVATHLLAALTRTTATTKKTPPYPSHLTTLTSLPMKAANILNPKLNLILSPLPRQKPLACNHINRIYFNKYTYCIPVL</sequence>
<name>A0A0K1GZU8_9BETA</name>
<accession>A0A0K1GZU8</accession>
<evidence type="ECO:0000313" key="1">
    <source>
        <dbReference type="EMBL" id="AKT72742.1"/>
    </source>
</evidence>
<organism evidence="1 2">
    <name type="scientific">Cynomolgus macaque cytomegalovirus strain Mauritius</name>
    <dbReference type="NCBI Taxonomy" id="1690255"/>
    <lineage>
        <taxon>Viruses</taxon>
        <taxon>Duplodnaviria</taxon>
        <taxon>Heunggongvirae</taxon>
        <taxon>Peploviricota</taxon>
        <taxon>Herviviricetes</taxon>
        <taxon>Herpesvirales</taxon>
        <taxon>Orthoherpesviridae</taxon>
        <taxon>Betaherpesvirinae</taxon>
        <taxon>Cytomegalovirus</taxon>
        <taxon>Cytomegalovirus macacinebeta3</taxon>
    </lineage>
</organism>
<reference evidence="1 2" key="1">
    <citation type="journal article" date="2016" name="BMC Genomics">
        <title>A novel strain of cynomolgus macaque cytomegalovirus: implications for host-virus co-evolution.</title>
        <authorList>
            <person name="Russell J.N."/>
            <person name="Marsh A.K."/>
            <person name="Willer D.O."/>
            <person name="Ambagala A.P."/>
            <person name="Dzamba M."/>
            <person name="Chan J.K."/>
            <person name="Pilon R."/>
            <person name="Fournier J."/>
            <person name="Brudno M."/>
            <person name="Antony J.M."/>
            <person name="Sandstrom P."/>
            <person name="Evans B.J."/>
            <person name="MacDonald K.S."/>
        </authorList>
    </citation>
    <scope>NUCLEOTIDE SEQUENCE [LARGE SCALE GENOMIC DNA]</scope>
    <source>
        <strain evidence="1">Mauritius</strain>
    </source>
</reference>
<dbReference type="Proteomes" id="UP000118435">
    <property type="component" value="Segment"/>
</dbReference>
<gene>
    <name evidence="1" type="primary">Cy03</name>
</gene>
<protein>
    <submittedName>
        <fullName evidence="1">Uncharacterized protein</fullName>
    </submittedName>
</protein>